<evidence type="ECO:0000313" key="1">
    <source>
        <dbReference type="EMBL" id="KAJ7376009.1"/>
    </source>
</evidence>
<evidence type="ECO:0000313" key="2">
    <source>
        <dbReference type="Proteomes" id="UP001163046"/>
    </source>
</evidence>
<sequence>MSFTSDDNTLVCGFLRLSLLDVYFFRDDPMFLFLTPSKGGDPLLTVHQQDYVLWPCQSSTVTDSELLGQTVSSCWFNKVHSIIPNLSAGMYWMLNNDKALIGSPTLKFLSVVNVAVLNEIQINLASPGEERKVKEIIFSQKGDTIYFISGSTNDITSKLQDTRVTVFDTSSRKIKTIRNVPSCKIALCSSLYLSSVSLFPVKEGVVLFTYRKVLELWNSDLTECIRPLSTLMNIKKLIPISDELIACQRNTVDCHVTIDIVDITSGELISSVKTKAFEDPFSVFSICCNSQQQVLISTYETSRHHTIYDIIRITVSLWNTDSSLMWETSSGWFITGRDSGKLTFSPQDEFVVTWNCLDSGNGVHVLDAKTGEIFHSFLQISQNEIVDCKFVANGESLVCCSEDNFLRLFNVRSGDLLSVLDIGERPFSLGACQGRSLVAIGLSGVRLKFIHVELPRVKDAEEKKG</sequence>
<dbReference type="InterPro" id="IPR015943">
    <property type="entry name" value="WD40/YVTN_repeat-like_dom_sf"/>
</dbReference>
<dbReference type="AlphaFoldDB" id="A0A9W9Z7V8"/>
<dbReference type="Gene3D" id="2.130.10.10">
    <property type="entry name" value="YVTN repeat-like/Quinoprotein amine dehydrogenase"/>
    <property type="match status" value="1"/>
</dbReference>
<dbReference type="EMBL" id="MU826421">
    <property type="protein sequence ID" value="KAJ7376009.1"/>
    <property type="molecule type" value="Genomic_DNA"/>
</dbReference>
<keyword evidence="2" id="KW-1185">Reference proteome</keyword>
<gene>
    <name evidence="1" type="ORF">OS493_037476</name>
</gene>
<proteinExistence type="predicted"/>
<dbReference type="OrthoDB" id="5965280at2759"/>
<accession>A0A9W9Z7V8</accession>
<dbReference type="InterPro" id="IPR011047">
    <property type="entry name" value="Quinoprotein_ADH-like_sf"/>
</dbReference>
<organism evidence="1 2">
    <name type="scientific">Desmophyllum pertusum</name>
    <dbReference type="NCBI Taxonomy" id="174260"/>
    <lineage>
        <taxon>Eukaryota</taxon>
        <taxon>Metazoa</taxon>
        <taxon>Cnidaria</taxon>
        <taxon>Anthozoa</taxon>
        <taxon>Hexacorallia</taxon>
        <taxon>Scleractinia</taxon>
        <taxon>Caryophylliina</taxon>
        <taxon>Caryophylliidae</taxon>
        <taxon>Desmophyllum</taxon>
    </lineage>
</organism>
<dbReference type="SUPFAM" id="SSF50998">
    <property type="entry name" value="Quinoprotein alcohol dehydrogenase-like"/>
    <property type="match status" value="1"/>
</dbReference>
<protein>
    <submittedName>
        <fullName evidence="1">Uncharacterized protein</fullName>
    </submittedName>
</protein>
<comment type="caution">
    <text evidence="1">The sequence shown here is derived from an EMBL/GenBank/DDBJ whole genome shotgun (WGS) entry which is preliminary data.</text>
</comment>
<reference evidence="1" key="1">
    <citation type="submission" date="2023-01" db="EMBL/GenBank/DDBJ databases">
        <title>Genome assembly of the deep-sea coral Lophelia pertusa.</title>
        <authorList>
            <person name="Herrera S."/>
            <person name="Cordes E."/>
        </authorList>
    </citation>
    <scope>NUCLEOTIDE SEQUENCE</scope>
    <source>
        <strain evidence="1">USNM1676648</strain>
        <tissue evidence="1">Polyp</tissue>
    </source>
</reference>
<dbReference type="Proteomes" id="UP001163046">
    <property type="component" value="Unassembled WGS sequence"/>
</dbReference>
<name>A0A9W9Z7V8_9CNID</name>